<sequence length="189" mass="22049">MEIQTKDSYLKFENFQDEKLIKKCVLEVTNLLDEYPLIKIFGRVCHQRRCVGFFSDKSIGYSYSNQLSPSKPMTESLTNLLEKVNNIFTTKYNGILINKYKSGNDYISAHSDDEKNLDECGVVAISYGTTRKFRIRNKETKKIVKDINLTSYSMIQMGGKFQKEFTHEVPIEKKITDERISFTFRKHIV</sequence>
<proteinExistence type="predicted"/>
<dbReference type="InterPro" id="IPR027450">
    <property type="entry name" value="AlkB-like"/>
</dbReference>
<dbReference type="InterPro" id="IPR032854">
    <property type="entry name" value="ALKBH3"/>
</dbReference>
<dbReference type="SUPFAM" id="SSF51197">
    <property type="entry name" value="Clavaminate synthase-like"/>
    <property type="match status" value="1"/>
</dbReference>
<protein>
    <submittedName>
        <fullName evidence="2">2OG-Fe(II) oxygenase superfamily protein</fullName>
    </submittedName>
</protein>
<dbReference type="PANTHER" id="PTHR31212">
    <property type="entry name" value="ALPHA-KETOGLUTARATE-DEPENDENT DIOXYGENASE ALKB HOMOLOG 3"/>
    <property type="match status" value="1"/>
</dbReference>
<dbReference type="PANTHER" id="PTHR31212:SF4">
    <property type="entry name" value="ALPHA-KETOGLUTARATE-DEPENDENT DIOXYGENASE ALKB HOMOLOG 3"/>
    <property type="match status" value="1"/>
</dbReference>
<dbReference type="GO" id="GO:0006307">
    <property type="term" value="P:DNA alkylation repair"/>
    <property type="evidence" value="ECO:0007669"/>
    <property type="project" value="InterPro"/>
</dbReference>
<evidence type="ECO:0000313" key="2">
    <source>
        <dbReference type="EMBL" id="QFG74239.1"/>
    </source>
</evidence>
<dbReference type="Pfam" id="PF13532">
    <property type="entry name" value="2OG-FeII_Oxy_2"/>
    <property type="match status" value="1"/>
</dbReference>
<dbReference type="InterPro" id="IPR005123">
    <property type="entry name" value="Oxoglu/Fe-dep_dioxygenase_dom"/>
</dbReference>
<dbReference type="EMBL" id="MN448284">
    <property type="protein sequence ID" value="QFG74239.1"/>
    <property type="molecule type" value="Genomic_DNA"/>
</dbReference>
<dbReference type="GO" id="GO:0051213">
    <property type="term" value="F:dioxygenase activity"/>
    <property type="evidence" value="ECO:0007669"/>
    <property type="project" value="InterPro"/>
</dbReference>
<accession>A0A5J6VKD2</accession>
<name>A0A5J6VKD2_9VIRU</name>
<dbReference type="InterPro" id="IPR037151">
    <property type="entry name" value="AlkB-like_sf"/>
</dbReference>
<reference evidence="2" key="1">
    <citation type="journal article" date="2019" name="Philos. Trans. R. Soc. Lond., B, Biol. Sci.">
        <title>Targeted metagenomic recovery of four divergent viruses reveals shared and distinctive characteristics of giant viruses of marine eukaryotes.</title>
        <authorList>
            <person name="Needham D.M."/>
            <person name="Poirier C."/>
            <person name="Hehenberger E."/>
            <person name="Jimenez V."/>
            <person name="Swalwell J.E."/>
            <person name="Santoro A.E."/>
            <person name="Worden A.Z."/>
        </authorList>
    </citation>
    <scope>NUCLEOTIDE SEQUENCE</scope>
    <source>
        <strain evidence="2">MPacV-611</strain>
    </source>
</reference>
<feature type="domain" description="Fe2OG dioxygenase" evidence="1">
    <location>
        <begin position="91"/>
        <end position="188"/>
    </location>
</feature>
<dbReference type="PROSITE" id="PS51471">
    <property type="entry name" value="FE2OG_OXY"/>
    <property type="match status" value="1"/>
</dbReference>
<evidence type="ECO:0000259" key="1">
    <source>
        <dbReference type="PROSITE" id="PS51471"/>
    </source>
</evidence>
<organism evidence="2">
    <name type="scientific">Megaviridae environmental sample</name>
    <dbReference type="NCBI Taxonomy" id="1737588"/>
    <lineage>
        <taxon>Viruses</taxon>
        <taxon>Varidnaviria</taxon>
        <taxon>Bamfordvirae</taxon>
        <taxon>Nucleocytoviricota</taxon>
        <taxon>Megaviricetes</taxon>
        <taxon>Imitervirales</taxon>
        <taxon>Mimiviridae</taxon>
        <taxon>environmental samples</taxon>
    </lineage>
</organism>
<dbReference type="Gene3D" id="2.60.120.590">
    <property type="entry name" value="Alpha-ketoglutarate-dependent dioxygenase AlkB-like"/>
    <property type="match status" value="1"/>
</dbReference>